<protein>
    <submittedName>
        <fullName evidence="1">Uncharacterized protein</fullName>
    </submittedName>
</protein>
<evidence type="ECO:0000313" key="1">
    <source>
        <dbReference type="EMBL" id="CAB5226492.1"/>
    </source>
</evidence>
<accession>A0A6J7X9A7</accession>
<name>A0A6J7X9A7_9CAUD</name>
<gene>
    <name evidence="1" type="ORF">UFOVP760_266</name>
</gene>
<sequence length="62" mass="7143">MKNKNTATVEIPTQFKIKAADYHYFDDYVDAFKKLGLKFKYEELDTNGGGYLAEFSLIQKNA</sequence>
<organism evidence="1">
    <name type="scientific">uncultured Caudovirales phage</name>
    <dbReference type="NCBI Taxonomy" id="2100421"/>
    <lineage>
        <taxon>Viruses</taxon>
        <taxon>Duplodnaviria</taxon>
        <taxon>Heunggongvirae</taxon>
        <taxon>Uroviricota</taxon>
        <taxon>Caudoviricetes</taxon>
        <taxon>Peduoviridae</taxon>
        <taxon>Maltschvirus</taxon>
        <taxon>Maltschvirus maltsch</taxon>
    </lineage>
</organism>
<proteinExistence type="predicted"/>
<reference evidence="1" key="1">
    <citation type="submission" date="2020-05" db="EMBL/GenBank/DDBJ databases">
        <authorList>
            <person name="Chiriac C."/>
            <person name="Salcher M."/>
            <person name="Ghai R."/>
            <person name="Kavagutti S V."/>
        </authorList>
    </citation>
    <scope>NUCLEOTIDE SEQUENCE</scope>
</reference>
<dbReference type="EMBL" id="LR798360">
    <property type="protein sequence ID" value="CAB5226492.1"/>
    <property type="molecule type" value="Genomic_DNA"/>
</dbReference>